<protein>
    <submittedName>
        <fullName evidence="3">Uncharacterized protein</fullName>
    </submittedName>
</protein>
<dbReference type="WBParaSite" id="PSAMB.scaffold3025size19970.g20059.t1">
    <property type="protein sequence ID" value="PSAMB.scaffold3025size19970.g20059.t1"/>
    <property type="gene ID" value="PSAMB.scaffold3025size19970.g20059"/>
</dbReference>
<keyword evidence="2" id="KW-1185">Reference proteome</keyword>
<dbReference type="Proteomes" id="UP000887566">
    <property type="component" value="Unplaced"/>
</dbReference>
<keyword evidence="1" id="KW-0732">Signal</keyword>
<feature type="chain" id="PRO_5037343572" evidence="1">
    <location>
        <begin position="21"/>
        <end position="146"/>
    </location>
</feature>
<accession>A0A914W1N6</accession>
<sequence>MASGVILLGLLFSFSVIITAEQWVDVDDQEMDKRYAGQFSRAIFGPQKTYAGALQSTIFKDVNRKRYAGALGKTVFSKSPRQSLRMVMLPQSKRYAGALHSSIFSPFEEEKRYAGAFHQSMYREPSELARYRSLMERWREMQPTKK</sequence>
<evidence type="ECO:0000256" key="1">
    <source>
        <dbReference type="SAM" id="SignalP"/>
    </source>
</evidence>
<dbReference type="AlphaFoldDB" id="A0A914W1N6"/>
<organism evidence="2 3">
    <name type="scientific">Plectus sambesii</name>
    <dbReference type="NCBI Taxonomy" id="2011161"/>
    <lineage>
        <taxon>Eukaryota</taxon>
        <taxon>Metazoa</taxon>
        <taxon>Ecdysozoa</taxon>
        <taxon>Nematoda</taxon>
        <taxon>Chromadorea</taxon>
        <taxon>Plectida</taxon>
        <taxon>Plectina</taxon>
        <taxon>Plectoidea</taxon>
        <taxon>Plectidae</taxon>
        <taxon>Plectus</taxon>
    </lineage>
</organism>
<evidence type="ECO:0000313" key="3">
    <source>
        <dbReference type="WBParaSite" id="PSAMB.scaffold3025size19970.g20059.t1"/>
    </source>
</evidence>
<name>A0A914W1N6_9BILA</name>
<proteinExistence type="predicted"/>
<reference evidence="3" key="1">
    <citation type="submission" date="2022-11" db="UniProtKB">
        <authorList>
            <consortium name="WormBaseParasite"/>
        </authorList>
    </citation>
    <scope>IDENTIFICATION</scope>
</reference>
<feature type="signal peptide" evidence="1">
    <location>
        <begin position="1"/>
        <end position="20"/>
    </location>
</feature>
<evidence type="ECO:0000313" key="2">
    <source>
        <dbReference type="Proteomes" id="UP000887566"/>
    </source>
</evidence>